<evidence type="ECO:0000259" key="2">
    <source>
        <dbReference type="Pfam" id="PF00156"/>
    </source>
</evidence>
<keyword evidence="4" id="KW-1185">Reference proteome</keyword>
<dbReference type="Pfam" id="PF00156">
    <property type="entry name" value="Pribosyltran"/>
    <property type="match status" value="1"/>
</dbReference>
<feature type="compositionally biased region" description="Polar residues" evidence="1">
    <location>
        <begin position="77"/>
        <end position="96"/>
    </location>
</feature>
<dbReference type="EMBL" id="LFOE01000074">
    <property type="protein sequence ID" value="OBY29464.1"/>
    <property type="molecule type" value="Genomic_DNA"/>
</dbReference>
<dbReference type="AlphaFoldDB" id="A0A1B8S9R6"/>
<evidence type="ECO:0000313" key="3">
    <source>
        <dbReference type="EMBL" id="OBY29464.1"/>
    </source>
</evidence>
<evidence type="ECO:0000256" key="1">
    <source>
        <dbReference type="SAM" id="MobiDB-lite"/>
    </source>
</evidence>
<dbReference type="RefSeq" id="WP_065289682.1">
    <property type="nucleotide sequence ID" value="NZ_LFOE01000074.1"/>
</dbReference>
<dbReference type="Proteomes" id="UP000092668">
    <property type="component" value="Unassembled WGS sequence"/>
</dbReference>
<feature type="domain" description="Phosphoribosyltransferase" evidence="2">
    <location>
        <begin position="188"/>
        <end position="232"/>
    </location>
</feature>
<gene>
    <name evidence="3" type="ORF">ACT18_22850</name>
</gene>
<reference evidence="3 4" key="1">
    <citation type="submission" date="2015-06" db="EMBL/GenBank/DDBJ databases">
        <title>Genome sequence of Mycobacterium kumamotonense strain Roo.</title>
        <authorList>
            <person name="Greninger A.L."/>
            <person name="Cunningham G."/>
            <person name="Miller S."/>
        </authorList>
    </citation>
    <scope>NUCLEOTIDE SEQUENCE [LARGE SCALE GENOMIC DNA]</scope>
    <source>
        <strain evidence="3 4">Roo</strain>
    </source>
</reference>
<accession>A0A1B8S9R6</accession>
<dbReference type="GO" id="GO:0016757">
    <property type="term" value="F:glycosyltransferase activity"/>
    <property type="evidence" value="ECO:0007669"/>
    <property type="project" value="UniProtKB-KW"/>
</dbReference>
<comment type="caution">
    <text evidence="3">The sequence shown here is derived from an EMBL/GenBank/DDBJ whole genome shotgun (WGS) entry which is preliminary data.</text>
</comment>
<protein>
    <submittedName>
        <fullName evidence="3">Amidophosphoribosyltransferase</fullName>
    </submittedName>
</protein>
<dbReference type="InterPro" id="IPR000836">
    <property type="entry name" value="PRTase_dom"/>
</dbReference>
<name>A0A1B8S9R6_9MYCO</name>
<dbReference type="SUPFAM" id="SSF53271">
    <property type="entry name" value="PRTase-like"/>
    <property type="match status" value="1"/>
</dbReference>
<feature type="region of interest" description="Disordered" evidence="1">
    <location>
        <begin position="77"/>
        <end position="98"/>
    </location>
</feature>
<proteinExistence type="predicted"/>
<dbReference type="OrthoDB" id="3403421at2"/>
<organism evidence="3 4">
    <name type="scientific">Mycolicibacter kumamotonensis</name>
    <dbReference type="NCBI Taxonomy" id="354243"/>
    <lineage>
        <taxon>Bacteria</taxon>
        <taxon>Bacillati</taxon>
        <taxon>Actinomycetota</taxon>
        <taxon>Actinomycetes</taxon>
        <taxon>Mycobacteriales</taxon>
        <taxon>Mycobacteriaceae</taxon>
        <taxon>Mycolicibacter</taxon>
    </lineage>
</organism>
<keyword evidence="3" id="KW-0328">Glycosyltransferase</keyword>
<evidence type="ECO:0000313" key="4">
    <source>
        <dbReference type="Proteomes" id="UP000092668"/>
    </source>
</evidence>
<dbReference type="CDD" id="cd06223">
    <property type="entry name" value="PRTases_typeI"/>
    <property type="match status" value="1"/>
</dbReference>
<dbReference type="Gene3D" id="3.40.50.2020">
    <property type="match status" value="1"/>
</dbReference>
<keyword evidence="3" id="KW-0808">Transferase</keyword>
<dbReference type="InterPro" id="IPR029057">
    <property type="entry name" value="PRTase-like"/>
</dbReference>
<sequence length="276" mass="29660">MTDSRDEAELRNEVSGVLGRIAYFHTIVGPGPGICPTCRGPTAGSMCQRCQATDVALNGLTCDHTFFLAYADGHNPSGRSQSAQTMRQYKSESPPQRSVEDVHLLTNLVTTLHNGCMRDTEGGREWDVATFVPSRHSHAGGHPVAGIARNVARLLADDPARGGPYQITRVLLECGDRDDPRSADARRFAVPNKARSMIEGKRVLLVDDTWVSGTSMQSAAAALKTAGAETVTGLCVARWLSWDWPAHVPLLQRVTAAAFDPFSCIAYAVACPRGGS</sequence>